<accession>A0A1G6ZWH3</accession>
<dbReference type="SUPFAM" id="SSF52091">
    <property type="entry name" value="SpoIIaa-like"/>
    <property type="match status" value="1"/>
</dbReference>
<gene>
    <name evidence="1" type="ORF">EJA12_03575</name>
    <name evidence="2" type="ORF">SAMN04488126_10395</name>
</gene>
<dbReference type="EMBL" id="FNAR01000003">
    <property type="protein sequence ID" value="SDE06922.1"/>
    <property type="molecule type" value="Genomic_DNA"/>
</dbReference>
<dbReference type="AlphaFoldDB" id="A0A1G6ZWH3"/>
<dbReference type="Proteomes" id="UP000272481">
    <property type="component" value="Unassembled WGS sequence"/>
</dbReference>
<proteinExistence type="predicted"/>
<dbReference type="Proteomes" id="UP000198823">
    <property type="component" value="Unassembled WGS sequence"/>
</dbReference>
<dbReference type="OrthoDB" id="2389786at2"/>
<dbReference type="InterPro" id="IPR036513">
    <property type="entry name" value="STAS_dom_sf"/>
</dbReference>
<dbReference type="STRING" id="426756.SAMN04488126_10395"/>
<evidence type="ECO:0000313" key="1">
    <source>
        <dbReference type="EMBL" id="RSK35668.1"/>
    </source>
</evidence>
<organism evidence="2 3">
    <name type="scientific">Bhargavaea beijingensis</name>
    <dbReference type="NCBI Taxonomy" id="426756"/>
    <lineage>
        <taxon>Bacteria</taxon>
        <taxon>Bacillati</taxon>
        <taxon>Bacillota</taxon>
        <taxon>Bacilli</taxon>
        <taxon>Bacillales</taxon>
        <taxon>Caryophanaceae</taxon>
        <taxon>Bhargavaea</taxon>
    </lineage>
</organism>
<dbReference type="InterPro" id="IPR021866">
    <property type="entry name" value="SpoIIAA-like"/>
</dbReference>
<evidence type="ECO:0000313" key="2">
    <source>
        <dbReference type="EMBL" id="SDE06922.1"/>
    </source>
</evidence>
<dbReference type="RefSeq" id="WP_092094724.1">
    <property type="nucleotide sequence ID" value="NZ_FNAR01000003.1"/>
</dbReference>
<dbReference type="Pfam" id="PF11964">
    <property type="entry name" value="SpoIIAA-like"/>
    <property type="match status" value="1"/>
</dbReference>
<protein>
    <submittedName>
        <fullName evidence="1">STAS/SEC14 domain-containing protein</fullName>
    </submittedName>
    <submittedName>
        <fullName evidence="2">SpoIIAA-like</fullName>
    </submittedName>
</protein>
<dbReference type="Gene3D" id="3.40.50.10600">
    <property type="entry name" value="SpoIIaa-like domains"/>
    <property type="match status" value="1"/>
</dbReference>
<keyword evidence="4" id="KW-1185">Reference proteome</keyword>
<name>A0A1G6ZWH3_9BACL</name>
<dbReference type="EMBL" id="RWGW01000005">
    <property type="protein sequence ID" value="RSK35668.1"/>
    <property type="molecule type" value="Genomic_DNA"/>
</dbReference>
<sequence>MLTFTTSMDERTVAFKFDGRLTKEDAMKLDEVISRKFEEDGTFNIFAEVGAVDIPSIPDALRSVQFDMGRWMSFNKVALMSEQNWLQFAEGLGMGEIAKLKTRHFKPGEYDEVWEWLAEEQ</sequence>
<reference evidence="2 3" key="1">
    <citation type="submission" date="2016-10" db="EMBL/GenBank/DDBJ databases">
        <authorList>
            <person name="de Groot N.N."/>
        </authorList>
    </citation>
    <scope>NUCLEOTIDE SEQUENCE [LARGE SCALE GENOMIC DNA]</scope>
    <source>
        <strain evidence="2 3">CGMCC 1.6762</strain>
    </source>
</reference>
<evidence type="ECO:0000313" key="4">
    <source>
        <dbReference type="Proteomes" id="UP000272481"/>
    </source>
</evidence>
<reference evidence="1 4" key="2">
    <citation type="submission" date="2018-12" db="EMBL/GenBank/DDBJ databases">
        <title>Comparitive functional genomics of dry heat resistant strains isolated from the viking spacecraft.</title>
        <authorList>
            <person name="Seuylemezian A."/>
            <person name="Vaishampayan P."/>
        </authorList>
    </citation>
    <scope>NUCLEOTIDE SEQUENCE [LARGE SCALE GENOMIC DNA]</scope>
    <source>
        <strain evidence="1 4">M6-11</strain>
    </source>
</reference>
<evidence type="ECO:0000313" key="3">
    <source>
        <dbReference type="Proteomes" id="UP000198823"/>
    </source>
</evidence>
<dbReference type="InterPro" id="IPR038396">
    <property type="entry name" value="SpoIIAA-like_sf"/>
</dbReference>